<evidence type="ECO:0000259" key="3">
    <source>
        <dbReference type="PROSITE" id="PS51192"/>
    </source>
</evidence>
<dbReference type="InterPro" id="IPR049730">
    <property type="entry name" value="SNF2/RAD54-like_C"/>
</dbReference>
<dbReference type="CDD" id="cd18012">
    <property type="entry name" value="DEXQc_arch_SWI2_SNF2"/>
    <property type="match status" value="1"/>
</dbReference>
<accession>A0A5C5UTG5</accession>
<dbReference type="InterPro" id="IPR038718">
    <property type="entry name" value="SNF2-like_sf"/>
</dbReference>
<evidence type="ECO:0000259" key="4">
    <source>
        <dbReference type="PROSITE" id="PS51194"/>
    </source>
</evidence>
<feature type="domain" description="Helicase C-terminal" evidence="4">
    <location>
        <begin position="867"/>
        <end position="1019"/>
    </location>
</feature>
<name>A0A5C5UTG5_9CORY</name>
<keyword evidence="5" id="KW-0547">Nucleotide-binding</keyword>
<proteinExistence type="predicted"/>
<dbReference type="InterPro" id="IPR022138">
    <property type="entry name" value="DUF3670"/>
</dbReference>
<feature type="domain" description="Helicase ATP-binding" evidence="3">
    <location>
        <begin position="575"/>
        <end position="737"/>
    </location>
</feature>
<dbReference type="InterPro" id="IPR001650">
    <property type="entry name" value="Helicase_C-like"/>
</dbReference>
<evidence type="ECO:0000256" key="2">
    <source>
        <dbReference type="SAM" id="Coils"/>
    </source>
</evidence>
<protein>
    <submittedName>
        <fullName evidence="5">DEAD/DEAH box helicase</fullName>
    </submittedName>
</protein>
<dbReference type="AlphaFoldDB" id="A0A5C5UTG5"/>
<dbReference type="Gene3D" id="3.40.50.300">
    <property type="entry name" value="P-loop containing nucleotide triphosphate hydrolases"/>
    <property type="match status" value="1"/>
</dbReference>
<comment type="caution">
    <text evidence="5">The sequence shown here is derived from an EMBL/GenBank/DDBJ whole genome shotgun (WGS) entry which is preliminary data.</text>
</comment>
<keyword evidence="5" id="KW-0347">Helicase</keyword>
<keyword evidence="1" id="KW-0378">Hydrolase</keyword>
<dbReference type="InterPro" id="IPR014001">
    <property type="entry name" value="Helicase_ATP-bd"/>
</dbReference>
<dbReference type="SMART" id="SM00490">
    <property type="entry name" value="HELICc"/>
    <property type="match status" value="1"/>
</dbReference>
<keyword evidence="5" id="KW-0067">ATP-binding</keyword>
<dbReference type="GO" id="GO:0004386">
    <property type="term" value="F:helicase activity"/>
    <property type="evidence" value="ECO:0007669"/>
    <property type="project" value="UniProtKB-KW"/>
</dbReference>
<feature type="coiled-coil region" evidence="2">
    <location>
        <begin position="470"/>
        <end position="497"/>
    </location>
</feature>
<keyword evidence="6" id="KW-1185">Reference proteome</keyword>
<dbReference type="OrthoDB" id="9760715at2"/>
<dbReference type="InterPro" id="IPR000330">
    <property type="entry name" value="SNF2_N"/>
</dbReference>
<organism evidence="5 6">
    <name type="scientific">Corynebacterium canis</name>
    <dbReference type="NCBI Taxonomy" id="679663"/>
    <lineage>
        <taxon>Bacteria</taxon>
        <taxon>Bacillati</taxon>
        <taxon>Actinomycetota</taxon>
        <taxon>Actinomycetes</taxon>
        <taxon>Mycobacteriales</taxon>
        <taxon>Corynebacteriaceae</taxon>
        <taxon>Corynebacterium</taxon>
    </lineage>
</organism>
<dbReference type="PROSITE" id="PS51194">
    <property type="entry name" value="HELICASE_CTER"/>
    <property type="match status" value="1"/>
</dbReference>
<dbReference type="Gene3D" id="3.40.50.10810">
    <property type="entry name" value="Tandem AAA-ATPase domain"/>
    <property type="match status" value="1"/>
</dbReference>
<dbReference type="RefSeq" id="WP_146323269.1">
    <property type="nucleotide sequence ID" value="NZ_BAABLR010000075.1"/>
</dbReference>
<dbReference type="Proteomes" id="UP000320791">
    <property type="component" value="Unassembled WGS sequence"/>
</dbReference>
<evidence type="ECO:0000313" key="6">
    <source>
        <dbReference type="Proteomes" id="UP000320791"/>
    </source>
</evidence>
<reference evidence="5 6" key="1">
    <citation type="submission" date="2019-08" db="EMBL/GenBank/DDBJ databases">
        <authorList>
            <person name="Lei W."/>
        </authorList>
    </citation>
    <scope>NUCLEOTIDE SEQUENCE [LARGE SCALE GENOMIC DNA]</scope>
    <source>
        <strain evidence="5 6">CCUG 58627</strain>
    </source>
</reference>
<dbReference type="CDD" id="cd18793">
    <property type="entry name" value="SF2_C_SNF"/>
    <property type="match status" value="1"/>
</dbReference>
<dbReference type="Pfam" id="PF12419">
    <property type="entry name" value="DUF3670"/>
    <property type="match status" value="1"/>
</dbReference>
<dbReference type="Pfam" id="PF00271">
    <property type="entry name" value="Helicase_C"/>
    <property type="match status" value="1"/>
</dbReference>
<dbReference type="GO" id="GO:0005524">
    <property type="term" value="F:ATP binding"/>
    <property type="evidence" value="ECO:0007669"/>
    <property type="project" value="InterPro"/>
</dbReference>
<gene>
    <name evidence="5" type="ORF">FRX94_01075</name>
</gene>
<sequence length="1040" mass="115733">MVTHLLHGLWLRESGLHFWIEQVEGHRVVTPDEVPQGTFPPWVDAQLREKQFRHWVRVQLQTPSGKFVELRIPTASLSPEQAVQVFGQLAVLDGVSPAASKSQRDTIAPDLRWLVRMYRGLERYVRAGRVALRVRWLDGEWWPQWQLAEGRGERTWLAAMTSALPGVLASNCGAAVAEDIAEELPHWIASAILQELVDAPRPAPWHEFSHALLNNAPLRNGSARLVHALNVWKDSAANIPAELVVVVEQAARDDTLDTEFWPVRIRVRFGVGSPVPVRTDSIDTDVLLPLRQKYEDLCEIAATLGGSVAQPPERGERAEHALTLLGEERSGTVGDWDVYLTTDELQGFLAEDVARLRAAGFSVMLPKSWSRYELNATLDIAPVTDPAVASTQVKMGFEQVVGFQWRLSLGGEELTEAEMKQLIASKAGLVRLRGEWVIADAESLRKVTHYVDQLAATSKRRRDAELKELYAQLRRARAAETAEVAELERRVAELEAAIEHGHDGIGEVTIAELRELALAHAEAQPVDYAGSTWHLALAGELEDNSAVPAPTRVTIPSGVRAELREYQRRGVDWLLWMSGQNLGAVLADDMGLGKTLQLLTLLAVERECGSTAPTLIVAPTSVVNNWAAEAARFTPDARVMVHYGTQRASGDEFCAQARKADLVITSYGILSREFPLLQRVEWEHVVLDEAQQIKNSSTKVARAARSLPARQRMALTGTPIENRLSELRSILDFCNPGILGSASFFRNHFAKAIEREEDEVIAERLQRLTAPFILRRLKTDPAIIDDLPEKNEEIVYVNLTSEQAALYKALVDNVEEQIERTAGVSRKGLILATITRIKQICNHPAHYLGDDSPLVLRGRHRSGKVQELTRILDEAAERQERVLVFTQYRAFGKLLQGYLAERLDTQVPFLHGGVSKARRDAMIAEFQGASGPPVMLLSLKAGGTGLNLTGANVVVHMDRWWNPAVENQATDRAYRIGQDKNVRVYKMIATGTLEESIQDVLDGKLRLAEAVIRQGEGWITELSPDQLMQLMSYRGKEDAK</sequence>
<dbReference type="PROSITE" id="PS51192">
    <property type="entry name" value="HELICASE_ATP_BIND_1"/>
    <property type="match status" value="1"/>
</dbReference>
<dbReference type="Pfam" id="PF00176">
    <property type="entry name" value="SNF2-rel_dom"/>
    <property type="match status" value="1"/>
</dbReference>
<dbReference type="PANTHER" id="PTHR10799">
    <property type="entry name" value="SNF2/RAD54 HELICASE FAMILY"/>
    <property type="match status" value="1"/>
</dbReference>
<dbReference type="InterPro" id="IPR027417">
    <property type="entry name" value="P-loop_NTPase"/>
</dbReference>
<dbReference type="EMBL" id="VOHM01000002">
    <property type="protein sequence ID" value="TWT28813.1"/>
    <property type="molecule type" value="Genomic_DNA"/>
</dbReference>
<evidence type="ECO:0000313" key="5">
    <source>
        <dbReference type="EMBL" id="TWT28813.1"/>
    </source>
</evidence>
<evidence type="ECO:0000256" key="1">
    <source>
        <dbReference type="ARBA" id="ARBA00022801"/>
    </source>
</evidence>
<dbReference type="SUPFAM" id="SSF52540">
    <property type="entry name" value="P-loop containing nucleoside triphosphate hydrolases"/>
    <property type="match status" value="2"/>
</dbReference>
<keyword evidence="2" id="KW-0175">Coiled coil</keyword>
<dbReference type="GO" id="GO:0016787">
    <property type="term" value="F:hydrolase activity"/>
    <property type="evidence" value="ECO:0007669"/>
    <property type="project" value="UniProtKB-KW"/>
</dbReference>
<dbReference type="SMART" id="SM00487">
    <property type="entry name" value="DEXDc"/>
    <property type="match status" value="1"/>
</dbReference>